<comment type="caution">
    <text evidence="2">The sequence shown here is derived from an EMBL/GenBank/DDBJ whole genome shotgun (WGS) entry which is preliminary data.</text>
</comment>
<dbReference type="Proteomes" id="UP000220797">
    <property type="component" value="Unassembled WGS sequence"/>
</dbReference>
<dbReference type="OrthoDB" id="370590at2759"/>
<evidence type="ECO:0000313" key="3">
    <source>
        <dbReference type="Proteomes" id="UP000220797"/>
    </source>
</evidence>
<dbReference type="EMBL" id="CVMV01000045">
    <property type="protein sequence ID" value="CRG95895.1"/>
    <property type="molecule type" value="Genomic_DNA"/>
</dbReference>
<dbReference type="GeneID" id="39731640"/>
<dbReference type="VEuPathDB" id="PlasmoDB:PGAL8A_00310700"/>
<dbReference type="RefSeq" id="XP_028528703.1">
    <property type="nucleotide sequence ID" value="XM_028672118.1"/>
</dbReference>
<name>A0A1J1GTW5_PLAGA</name>
<protein>
    <submittedName>
        <fullName evidence="2">Uncharacterized protein</fullName>
    </submittedName>
</protein>
<proteinExistence type="predicted"/>
<keyword evidence="1" id="KW-0472">Membrane</keyword>
<dbReference type="OMA" id="RCNDYMN"/>
<accession>A0A1J1GTW5</accession>
<evidence type="ECO:0000313" key="2">
    <source>
        <dbReference type="EMBL" id="CRG95895.1"/>
    </source>
</evidence>
<reference evidence="2" key="1">
    <citation type="submission" date="2015-04" db="EMBL/GenBank/DDBJ databases">
        <authorList>
            <consortium name="Pathogen Informatics"/>
        </authorList>
    </citation>
    <scope>NUCLEOTIDE SEQUENCE [LARGE SCALE GENOMIC DNA]</scope>
    <source>
        <strain evidence="2">8A</strain>
    </source>
</reference>
<feature type="transmembrane region" description="Helical" evidence="1">
    <location>
        <begin position="908"/>
        <end position="928"/>
    </location>
</feature>
<keyword evidence="3" id="KW-1185">Reference proteome</keyword>
<organism evidence="2 3">
    <name type="scientific">Plasmodium gallinaceum</name>
    <dbReference type="NCBI Taxonomy" id="5849"/>
    <lineage>
        <taxon>Eukaryota</taxon>
        <taxon>Sar</taxon>
        <taxon>Alveolata</taxon>
        <taxon>Apicomplexa</taxon>
        <taxon>Aconoidasida</taxon>
        <taxon>Haemosporida</taxon>
        <taxon>Plasmodiidae</taxon>
        <taxon>Plasmodium</taxon>
        <taxon>Plasmodium (Haemamoeba)</taxon>
    </lineage>
</organism>
<gene>
    <name evidence="2" type="ORF">PGAL8A_00310700</name>
</gene>
<keyword evidence="1" id="KW-0812">Transmembrane</keyword>
<sequence>MKLYFENCFSENILESSLFKINKNRFNSVQKNIPYEEKYLNKKKHFEHLLDLKFCTIKTRNIVADPNQYISNDNDNLNNNEFCVYFILRQWSKFENEYNKNKGENNSKKVKSYVVIGKHTHNNFKCFYEEFQVEIINYNVETTGFFIQIHVNKNQNKIFLLSSKECALIRNKLIKNNFVRAELLLQNKVLNISPKRKIIKAEWYNKSNNVIALLTYEKIASIKPYNCNFRAIIRLINTNSPISEEIKIIIPDSDILQNKINEDLNYLKSDNMEIKEKFVEKSDDDKNCSEFNSFHKNNDAIENTRESEYVEIIENNECKEGKNNPINNEVSNFNGNYFVDKYNENRCNMNYTNNVNTLKYVEKIENTSNSDHFNIENYNESNCNGHHYSNNDNYNVAINDSNNNTNNDNDYNDTKNSVNSDNINNNINVNNNNNNNNINVNNNNNNNINVNNNNNNNINVNNNNNINVNNNNNRNNTKIKEKIYHSQNSEYIETSDSSENCDISLKKKYISDEFDSILNYYNDDLTNNDFKEKFFSHSIDNKVKRSISKKNKYKNLVVDFCFGSISENIIWIETCLFLLFKNGLILIYSPIITRKCYISYYLLHELNEIKKRKDKCYEYKEDFLEYYDYFKNCSIIKYRSKYVCMNFKQKEEKIYYLPYVINCLKNSFYNSINLIYYNNLVLICICDKFGYISFLLLNYYITPFISMDSKNKNKNISSLEGKKEHFFNIFNNNENVILKKMNLEKIKHLINKENYEQYYNKLGNKYQINYILEKIDKQNIRKYKYKNKMDKYINKEKQLTTNDDKVAKPLNHIQDKKKSSFKEMFVPYSNETYSNNKKFIDEKHNGDVFLSCYEDLNEMVQNEMDFEINIEFYLLNILFYDSYYTGMSNVRSIVLCNNNLLCFNNNKIIILNLIWLKLFHVVFYLLYLKNFLLAKLIYDFCINNLYMKTSIFKSKINFYEFDYYNYLLLDYTKQLCHHNFAKLFKMEEKVLNDNYKEKNFNIYQSNLLYNVEYVLYPVTIEDEYTMLDNNIKSVYFIFTHYINLDCQRKEKLFMNESINYFTCAIYKKLFLIYDCFKLILSSNTDKIKRKDKKTEIQLIEKKNSNPFCILSKQTKLRNYIINSITLNDEEMENDIYKNMFSCYMKSLYRDYISELFKKNSIYYNRNLDIFNILNYSGTTKKNNVNNTICKINDKTYTNCTEKLFKTSSKKWYNYNNEINEYKNRKYEESNDSSNGGYEDNDNSGMDRINYEINSCKENTKDENMENESYKYNSKENYNIGEYTYMYNNKNETNKEFNGDDIIPSNLNYEFKDFTNKFPNENCDSSIQLLRDTFVILDKSIINDKFKDIKKDKNKLSKEIILKLKTLDNNQIDSNTIINDMKNYILTSDKEKYENVECIDLIKKLIKIKNDYIDVKDYYLKKNNININNSFNSKDQIASLENILKCYYFFLGLNSYYEKKFKKIKNKIIKIMTYKVINLIEVNSNFQNTIKSINEKKLSLKKNIYMCNENQKLIKKKFNLLKKRIILYNQLNNENVRNKQF</sequence>
<evidence type="ECO:0000256" key="1">
    <source>
        <dbReference type="SAM" id="Phobius"/>
    </source>
</evidence>
<keyword evidence="1" id="KW-1133">Transmembrane helix</keyword>